<gene>
    <name evidence="5" type="ORF">FVW20_06420</name>
</gene>
<organism evidence="5 6">
    <name type="scientific">Nitratidesulfovibrio oxamicus</name>
    <dbReference type="NCBI Taxonomy" id="32016"/>
    <lineage>
        <taxon>Bacteria</taxon>
        <taxon>Pseudomonadati</taxon>
        <taxon>Thermodesulfobacteriota</taxon>
        <taxon>Desulfovibrionia</taxon>
        <taxon>Desulfovibrionales</taxon>
        <taxon>Desulfovibrionaceae</taxon>
        <taxon>Nitratidesulfovibrio</taxon>
    </lineage>
</organism>
<keyword evidence="5" id="KW-0547">Nucleotide-binding</keyword>
<sequence length="421" mass="44099">RPAGVRGGMLVRTLPSAEARAIPGCPPLRDPRDTAAEGNSPPAPHGRTGVLLQLHAPDLPDRTAPPDMPHAPDEPDETGGPDLDGHHAPASPASSASSAPRPVPDTHLRQALDALSVGLAHDFGNVVASILGFAEIAISRLHAAPATPHATDPMVLRSLDNIMLGCQRAREVIAFAQSIAGRMDLNTEPVDLHALVTAWCAELADGLPPDTRWAVSCGLPPERHPPSSPPIPPVPVGTGQPGTPGQPPHPDRLPPVRVDAARLREAFAEIWRNAAWAVLGADTDQTRTARSPDGTGRASQAATSARTHAVHPAHPAPPAYTVSSDDTPAGRILVETTLVPGSPRLPGRWVRVRVRDTGKGMDADTLCRMRDPYFSTKARHEGKGRGLARAAGIVRAHGGRLDITTGPGLGCMVDILLPVAD</sequence>
<dbReference type="SMART" id="SM00387">
    <property type="entry name" value="HATPase_c"/>
    <property type="match status" value="1"/>
</dbReference>
<dbReference type="InterPro" id="IPR036890">
    <property type="entry name" value="HATPase_C_sf"/>
</dbReference>
<comment type="caution">
    <text evidence="5">The sequence shown here is derived from an EMBL/GenBank/DDBJ whole genome shotgun (WGS) entry which is preliminary data.</text>
</comment>
<keyword evidence="5" id="KW-0067">ATP-binding</keyword>
<evidence type="ECO:0000256" key="1">
    <source>
        <dbReference type="ARBA" id="ARBA00000085"/>
    </source>
</evidence>
<feature type="region of interest" description="Disordered" evidence="3">
    <location>
        <begin position="218"/>
        <end position="255"/>
    </location>
</feature>
<feature type="domain" description="Histidine kinase" evidence="4">
    <location>
        <begin position="350"/>
        <end position="421"/>
    </location>
</feature>
<dbReference type="SUPFAM" id="SSF55874">
    <property type="entry name" value="ATPase domain of HSP90 chaperone/DNA topoisomerase II/histidine kinase"/>
    <property type="match status" value="1"/>
</dbReference>
<dbReference type="InterPro" id="IPR004358">
    <property type="entry name" value="Sig_transdc_His_kin-like_C"/>
</dbReference>
<name>A0ABS0J2L2_9BACT</name>
<dbReference type="Proteomes" id="UP001194469">
    <property type="component" value="Unassembled WGS sequence"/>
</dbReference>
<evidence type="ECO:0000313" key="6">
    <source>
        <dbReference type="Proteomes" id="UP001194469"/>
    </source>
</evidence>
<dbReference type="PANTHER" id="PTHR43065:SF42">
    <property type="entry name" value="TWO-COMPONENT SENSOR PPRA"/>
    <property type="match status" value="1"/>
</dbReference>
<feature type="non-terminal residue" evidence="5">
    <location>
        <position position="1"/>
    </location>
</feature>
<dbReference type="PROSITE" id="PS50109">
    <property type="entry name" value="HIS_KIN"/>
    <property type="match status" value="1"/>
</dbReference>
<feature type="compositionally biased region" description="Pro residues" evidence="3">
    <location>
        <begin position="226"/>
        <end position="235"/>
    </location>
</feature>
<dbReference type="GO" id="GO:0005524">
    <property type="term" value="F:ATP binding"/>
    <property type="evidence" value="ECO:0007669"/>
    <property type="project" value="UniProtKB-KW"/>
</dbReference>
<dbReference type="PANTHER" id="PTHR43065">
    <property type="entry name" value="SENSOR HISTIDINE KINASE"/>
    <property type="match status" value="1"/>
</dbReference>
<feature type="region of interest" description="Disordered" evidence="3">
    <location>
        <begin position="1"/>
        <end position="105"/>
    </location>
</feature>
<dbReference type="InterPro" id="IPR005467">
    <property type="entry name" value="His_kinase_dom"/>
</dbReference>
<reference evidence="5 6" key="1">
    <citation type="submission" date="2019-08" db="EMBL/GenBank/DDBJ databases">
        <authorList>
            <person name="Luo N."/>
        </authorList>
    </citation>
    <scope>NUCLEOTIDE SEQUENCE [LARGE SCALE GENOMIC DNA]</scope>
    <source>
        <strain evidence="5 6">NCIMB 9442</strain>
    </source>
</reference>
<dbReference type="InterPro" id="IPR003594">
    <property type="entry name" value="HATPase_dom"/>
</dbReference>
<accession>A0ABS0J2L2</accession>
<dbReference type="Gene3D" id="3.30.565.10">
    <property type="entry name" value="Histidine kinase-like ATPase, C-terminal domain"/>
    <property type="match status" value="1"/>
</dbReference>
<comment type="catalytic activity">
    <reaction evidence="1">
        <text>ATP + protein L-histidine = ADP + protein N-phospho-L-histidine.</text>
        <dbReference type="EC" id="2.7.13.3"/>
    </reaction>
</comment>
<protein>
    <recommendedName>
        <fullName evidence="2">histidine kinase</fullName>
        <ecNumber evidence="2">2.7.13.3</ecNumber>
    </recommendedName>
</protein>
<feature type="compositionally biased region" description="Low complexity" evidence="3">
    <location>
        <begin position="88"/>
        <end position="100"/>
    </location>
</feature>
<evidence type="ECO:0000256" key="3">
    <source>
        <dbReference type="SAM" id="MobiDB-lite"/>
    </source>
</evidence>
<evidence type="ECO:0000259" key="4">
    <source>
        <dbReference type="PROSITE" id="PS50109"/>
    </source>
</evidence>
<dbReference type="PRINTS" id="PR00344">
    <property type="entry name" value="BCTRLSENSOR"/>
</dbReference>
<evidence type="ECO:0000313" key="5">
    <source>
        <dbReference type="EMBL" id="MBG3876671.1"/>
    </source>
</evidence>
<dbReference type="EMBL" id="VRYY01000144">
    <property type="protein sequence ID" value="MBG3876671.1"/>
    <property type="molecule type" value="Genomic_DNA"/>
</dbReference>
<dbReference type="RefSeq" id="WP_196608779.1">
    <property type="nucleotide sequence ID" value="NZ_VRYY01000144.1"/>
</dbReference>
<dbReference type="Pfam" id="PF02518">
    <property type="entry name" value="HATPase_c"/>
    <property type="match status" value="1"/>
</dbReference>
<dbReference type="EC" id="2.7.13.3" evidence="2"/>
<proteinExistence type="predicted"/>
<evidence type="ECO:0000256" key="2">
    <source>
        <dbReference type="ARBA" id="ARBA00012438"/>
    </source>
</evidence>
<keyword evidence="6" id="KW-1185">Reference proteome</keyword>